<evidence type="ECO:0000313" key="2">
    <source>
        <dbReference type="EMBL" id="QTR47648.1"/>
    </source>
</evidence>
<evidence type="ECO:0000313" key="3">
    <source>
        <dbReference type="Proteomes" id="UP000672039"/>
    </source>
</evidence>
<accession>A0ABX7WZB1</accession>
<dbReference type="Proteomes" id="UP000672039">
    <property type="component" value="Chromosome"/>
</dbReference>
<protein>
    <recommendedName>
        <fullName evidence="4">Lipoprotein</fullName>
    </recommendedName>
</protein>
<dbReference type="RefSeq" id="WP_210223898.1">
    <property type="nucleotide sequence ID" value="NZ_CP072801.1"/>
</dbReference>
<evidence type="ECO:0008006" key="4">
    <source>
        <dbReference type="Google" id="ProtNLM"/>
    </source>
</evidence>
<feature type="chain" id="PRO_5045187236" description="Lipoprotein" evidence="1">
    <location>
        <begin position="19"/>
        <end position="107"/>
    </location>
</feature>
<proteinExistence type="predicted"/>
<evidence type="ECO:0000256" key="1">
    <source>
        <dbReference type="SAM" id="SignalP"/>
    </source>
</evidence>
<gene>
    <name evidence="2" type="ORF">J9253_06935</name>
</gene>
<feature type="signal peptide" evidence="1">
    <location>
        <begin position="1"/>
        <end position="18"/>
    </location>
</feature>
<organism evidence="2 3">
    <name type="scientific">Thiothrix litoralis</name>
    <dbReference type="NCBI Taxonomy" id="2891210"/>
    <lineage>
        <taxon>Bacteria</taxon>
        <taxon>Pseudomonadati</taxon>
        <taxon>Pseudomonadota</taxon>
        <taxon>Gammaproteobacteria</taxon>
        <taxon>Thiotrichales</taxon>
        <taxon>Thiotrichaceae</taxon>
        <taxon>Thiothrix</taxon>
    </lineage>
</organism>
<name>A0ABX7WZB1_9GAMM</name>
<keyword evidence="1" id="KW-0732">Signal</keyword>
<reference evidence="2 3" key="1">
    <citation type="submission" date="2021-04" db="EMBL/GenBank/DDBJ databases">
        <title>Genomics, taxonomy and metabolism of representatives of sulfur bacteria of the genus Thiothrix: Thiothrix fructosivorans QT, Thiothrix unzii A1T and three new species, Thiothrix subterranea sp. nov., Thiothrix litoralis sp. nov. and 'Candidatus Thiothrix anitrata' sp. nov.</title>
        <authorList>
            <person name="Ravin N.V."/>
            <person name="Smolyakov D."/>
            <person name="Rudenko T.S."/>
            <person name="Mardanov A.V."/>
            <person name="Beletsky A.V."/>
            <person name="Markov N.D."/>
            <person name="Fomenkov A.I."/>
            <person name="Roberts R.J."/>
            <person name="Karnachuk O.V."/>
            <person name="Novikov A."/>
            <person name="Grabovich M.Y."/>
        </authorList>
    </citation>
    <scope>NUCLEOTIDE SEQUENCE [LARGE SCALE GENOMIC DNA]</scope>
    <source>
        <strain evidence="2 3">AS</strain>
    </source>
</reference>
<sequence>MKYFFSLSVLLLCLNAHADDWTGADKNKHFAVSAILGGAAYAYTHNRTKAFGLALIPGILKEVADSQSADNIFSTKDLAWDAFGAAVGVQAGHWIIGPERIAYTANF</sequence>
<dbReference type="EMBL" id="CP072801">
    <property type="protein sequence ID" value="QTR47648.1"/>
    <property type="molecule type" value="Genomic_DNA"/>
</dbReference>
<keyword evidence="3" id="KW-1185">Reference proteome</keyword>